<proteinExistence type="predicted"/>
<evidence type="ECO:0000313" key="3">
    <source>
        <dbReference type="Proteomes" id="UP001597525"/>
    </source>
</evidence>
<sequence>MKKANWLLLTLGIVLFSFGRASAQLDTQHAVGGRFGSATGFSYRYTLAEDRAVQGIMSLQSNSKSRRFRLVGLYEFHKPLAENFTWFYGFGGSVGSFRYKDVVETTTNPDGSVTTRRTDPKSELALSIDGIIGVEYAIPTTPLSISLDVKPYFDFLQESSIKLIDPLGLTIRYKF</sequence>
<keyword evidence="3" id="KW-1185">Reference proteome</keyword>
<reference evidence="3" key="1">
    <citation type="journal article" date="2019" name="Int. J. Syst. Evol. Microbiol.">
        <title>The Global Catalogue of Microorganisms (GCM) 10K type strain sequencing project: providing services to taxonomists for standard genome sequencing and annotation.</title>
        <authorList>
            <consortium name="The Broad Institute Genomics Platform"/>
            <consortium name="The Broad Institute Genome Sequencing Center for Infectious Disease"/>
            <person name="Wu L."/>
            <person name="Ma J."/>
        </authorList>
    </citation>
    <scope>NUCLEOTIDE SEQUENCE [LARGE SCALE GENOMIC DNA]</scope>
    <source>
        <strain evidence="3">KCTC 22814</strain>
    </source>
</reference>
<name>A0ABW6BLR8_9SPHI</name>
<evidence type="ECO:0008006" key="4">
    <source>
        <dbReference type="Google" id="ProtNLM"/>
    </source>
</evidence>
<dbReference type="EMBL" id="JBHUPB010000014">
    <property type="protein sequence ID" value="MFD2969678.1"/>
    <property type="molecule type" value="Genomic_DNA"/>
</dbReference>
<organism evidence="2 3">
    <name type="scientific">Sphingobacterium bambusae</name>
    <dbReference type="NCBI Taxonomy" id="662858"/>
    <lineage>
        <taxon>Bacteria</taxon>
        <taxon>Pseudomonadati</taxon>
        <taxon>Bacteroidota</taxon>
        <taxon>Sphingobacteriia</taxon>
        <taxon>Sphingobacteriales</taxon>
        <taxon>Sphingobacteriaceae</taxon>
        <taxon>Sphingobacterium</taxon>
    </lineage>
</organism>
<evidence type="ECO:0000256" key="1">
    <source>
        <dbReference type="SAM" id="SignalP"/>
    </source>
</evidence>
<keyword evidence="1" id="KW-0732">Signal</keyword>
<dbReference type="Proteomes" id="UP001597525">
    <property type="component" value="Unassembled WGS sequence"/>
</dbReference>
<evidence type="ECO:0000313" key="2">
    <source>
        <dbReference type="EMBL" id="MFD2969678.1"/>
    </source>
</evidence>
<accession>A0ABW6BLR8</accession>
<gene>
    <name evidence="2" type="ORF">ACFS7Y_19960</name>
</gene>
<dbReference type="RefSeq" id="WP_320185511.1">
    <property type="nucleotide sequence ID" value="NZ_CP138332.1"/>
</dbReference>
<protein>
    <recommendedName>
        <fullName evidence="4">DUF3575 domain-containing protein</fullName>
    </recommendedName>
</protein>
<feature type="chain" id="PRO_5046441127" description="DUF3575 domain-containing protein" evidence="1">
    <location>
        <begin position="24"/>
        <end position="175"/>
    </location>
</feature>
<comment type="caution">
    <text evidence="2">The sequence shown here is derived from an EMBL/GenBank/DDBJ whole genome shotgun (WGS) entry which is preliminary data.</text>
</comment>
<feature type="signal peptide" evidence="1">
    <location>
        <begin position="1"/>
        <end position="23"/>
    </location>
</feature>